<gene>
    <name evidence="1" type="ORF">DES52_111143</name>
</gene>
<dbReference type="RefSeq" id="WP_110887540.1">
    <property type="nucleotide sequence ID" value="NZ_QJSX01000011.1"/>
</dbReference>
<evidence type="ECO:0000313" key="1">
    <source>
        <dbReference type="EMBL" id="PYE52970.1"/>
    </source>
</evidence>
<evidence type="ECO:0000313" key="2">
    <source>
        <dbReference type="Proteomes" id="UP000248326"/>
    </source>
</evidence>
<dbReference type="AlphaFoldDB" id="A0A318S4H8"/>
<dbReference type="EMBL" id="QJSX01000011">
    <property type="protein sequence ID" value="PYE52970.1"/>
    <property type="molecule type" value="Genomic_DNA"/>
</dbReference>
<reference evidence="1 2" key="1">
    <citation type="submission" date="2018-06" db="EMBL/GenBank/DDBJ databases">
        <title>Genomic Encyclopedia of Type Strains, Phase IV (KMG-IV): sequencing the most valuable type-strain genomes for metagenomic binning, comparative biology and taxonomic classification.</title>
        <authorList>
            <person name="Goeker M."/>
        </authorList>
    </citation>
    <scope>NUCLEOTIDE SEQUENCE [LARGE SCALE GENOMIC DNA]</scope>
    <source>
        <strain evidence="1 2">DSM 18048</strain>
    </source>
</reference>
<comment type="caution">
    <text evidence="1">The sequence shown here is derived from an EMBL/GenBank/DDBJ whole genome shotgun (WGS) entry which is preliminary data.</text>
</comment>
<dbReference type="Proteomes" id="UP000248326">
    <property type="component" value="Unassembled WGS sequence"/>
</dbReference>
<proteinExistence type="predicted"/>
<accession>A0A318S4H8</accession>
<keyword evidence="2" id="KW-1185">Reference proteome</keyword>
<sequence length="307" mass="34664">MLREYAVEPDALAQHPLPYSFVMAFGSHSGRYLATLQSSSKWRRRVAQAIHTMREQGRGSARALAQCEAWLEEQQNTASQTIYVDRTGSPYDGRLSWLENALKQHADDPFDAVLTEDGRRGTQRIDEAHDGQSWWRAVQSRRIAKKPEQYGDVFGRTLARSHSVLLLDPYFSPSSRHVGVLGELLGQLEVARGPSVEIVCLCTANNSADTFEVDCERRLPRLVPAGVTLKVRRVEGALPEKFDKFHDRFLLTDRLNVMVGYGFDSPFGAAPTTTLAMITPEDAMELRSWIDDSSRFATDVLWVHRRD</sequence>
<organism evidence="1 2">
    <name type="scientific">Deinococcus yavapaiensis KR-236</name>
    <dbReference type="NCBI Taxonomy" id="694435"/>
    <lineage>
        <taxon>Bacteria</taxon>
        <taxon>Thermotogati</taxon>
        <taxon>Deinococcota</taxon>
        <taxon>Deinococci</taxon>
        <taxon>Deinococcales</taxon>
        <taxon>Deinococcaceae</taxon>
        <taxon>Deinococcus</taxon>
    </lineage>
</organism>
<dbReference type="OrthoDB" id="9182171at2"/>
<name>A0A318S4H8_9DEIO</name>
<protein>
    <submittedName>
        <fullName evidence="1">Uncharacterized protein</fullName>
    </submittedName>
</protein>